<dbReference type="Pfam" id="PF08241">
    <property type="entry name" value="Methyltransf_11"/>
    <property type="match status" value="1"/>
</dbReference>
<dbReference type="RefSeq" id="WP_163484450.1">
    <property type="nucleotide sequence ID" value="NZ_JAAGWF010000033.1"/>
</dbReference>
<dbReference type="PANTHER" id="PTHR44068:SF11">
    <property type="entry name" value="GERANYL DIPHOSPHATE 2-C-METHYLTRANSFERASE"/>
    <property type="match status" value="1"/>
</dbReference>
<name>A0A7K3W719_9ACTN</name>
<evidence type="ECO:0000313" key="5">
    <source>
        <dbReference type="EMBL" id="NEK60655.1"/>
    </source>
</evidence>
<evidence type="ECO:0000256" key="3">
    <source>
        <dbReference type="ARBA" id="ARBA00022691"/>
    </source>
</evidence>
<dbReference type="PANTHER" id="PTHR44068">
    <property type="entry name" value="ZGC:194242"/>
    <property type="match status" value="1"/>
</dbReference>
<keyword evidence="1 5" id="KW-0489">Methyltransferase</keyword>
<dbReference type="InterPro" id="IPR029063">
    <property type="entry name" value="SAM-dependent_MTases_sf"/>
</dbReference>
<dbReference type="Gene3D" id="3.40.50.150">
    <property type="entry name" value="Vaccinia Virus protein VP39"/>
    <property type="match status" value="1"/>
</dbReference>
<keyword evidence="3" id="KW-0949">S-adenosyl-L-methionine</keyword>
<dbReference type="GO" id="GO:0032259">
    <property type="term" value="P:methylation"/>
    <property type="evidence" value="ECO:0007669"/>
    <property type="project" value="UniProtKB-KW"/>
</dbReference>
<accession>A0A7K3W719</accession>
<evidence type="ECO:0000256" key="1">
    <source>
        <dbReference type="ARBA" id="ARBA00022603"/>
    </source>
</evidence>
<organism evidence="5 6">
    <name type="scientific">Geodermatophilus sabuli</name>
    <dbReference type="NCBI Taxonomy" id="1564158"/>
    <lineage>
        <taxon>Bacteria</taxon>
        <taxon>Bacillati</taxon>
        <taxon>Actinomycetota</taxon>
        <taxon>Actinomycetes</taxon>
        <taxon>Geodermatophilales</taxon>
        <taxon>Geodermatophilaceae</taxon>
        <taxon>Geodermatophilus</taxon>
    </lineage>
</organism>
<gene>
    <name evidence="5" type="ORF">GCU56_22625</name>
</gene>
<keyword evidence="6" id="KW-1185">Reference proteome</keyword>
<proteinExistence type="predicted"/>
<dbReference type="InterPro" id="IPR020803">
    <property type="entry name" value="MeTfrase_dom"/>
</dbReference>
<dbReference type="InterPro" id="IPR013216">
    <property type="entry name" value="Methyltransf_11"/>
</dbReference>
<dbReference type="EMBL" id="JAAGWF010000033">
    <property type="protein sequence ID" value="NEK60655.1"/>
    <property type="molecule type" value="Genomic_DNA"/>
</dbReference>
<comment type="caution">
    <text evidence="5">The sequence shown here is derived from an EMBL/GenBank/DDBJ whole genome shotgun (WGS) entry which is preliminary data.</text>
</comment>
<reference evidence="5 6" key="1">
    <citation type="submission" date="2020-02" db="EMBL/GenBank/DDBJ databases">
        <title>Geodermatophilus sabuli CPCC 205279 I12A-02694.</title>
        <authorList>
            <person name="Jiang Z."/>
        </authorList>
    </citation>
    <scope>NUCLEOTIDE SEQUENCE [LARGE SCALE GENOMIC DNA]</scope>
    <source>
        <strain evidence="5 6">I12A-02694</strain>
    </source>
</reference>
<dbReference type="AlphaFoldDB" id="A0A7K3W719"/>
<evidence type="ECO:0000259" key="4">
    <source>
        <dbReference type="SMART" id="SM00828"/>
    </source>
</evidence>
<evidence type="ECO:0000256" key="2">
    <source>
        <dbReference type="ARBA" id="ARBA00022679"/>
    </source>
</evidence>
<feature type="domain" description="Polyketide synthase-like methyltransferase" evidence="4">
    <location>
        <begin position="34"/>
        <end position="268"/>
    </location>
</feature>
<dbReference type="Proteomes" id="UP000470246">
    <property type="component" value="Unassembled WGS sequence"/>
</dbReference>
<keyword evidence="2 5" id="KW-0808">Transferase</keyword>
<protein>
    <submittedName>
        <fullName evidence="5">Methyltransferase domain-containing protein</fullName>
    </submittedName>
</protein>
<sequence>MTASEGVRRYYDANTRKFLLAGSQRTIHRELWGPGVTSRSAAAHHAHALVFGELRPEDRRVLDLGCGVGTAALYLAERRPVEVLGISISPEQIPLAERYAARAPALLGSVAFREADFTSLPADVTGFDLAFAIEAFVHAASAAAFFREAARALRPGGVLVVIDDVLVSTAADSRLEDFRSGWNVSSLVSVTEAARLAGGAGLDLVRSVDLSPLQRLGRPRDRLIRLARPVLRGLRRRSPWAQALVGGDALQQSHLAGLVEYRLLRFTRRPG</sequence>
<dbReference type="CDD" id="cd02440">
    <property type="entry name" value="AdoMet_MTases"/>
    <property type="match status" value="1"/>
</dbReference>
<evidence type="ECO:0000313" key="6">
    <source>
        <dbReference type="Proteomes" id="UP000470246"/>
    </source>
</evidence>
<dbReference type="SUPFAM" id="SSF53335">
    <property type="entry name" value="S-adenosyl-L-methionine-dependent methyltransferases"/>
    <property type="match status" value="1"/>
</dbReference>
<dbReference type="SMART" id="SM00828">
    <property type="entry name" value="PKS_MT"/>
    <property type="match status" value="1"/>
</dbReference>
<dbReference type="InterPro" id="IPR050447">
    <property type="entry name" value="Erg6_SMT_methyltransf"/>
</dbReference>
<dbReference type="GO" id="GO:0008757">
    <property type="term" value="F:S-adenosylmethionine-dependent methyltransferase activity"/>
    <property type="evidence" value="ECO:0007669"/>
    <property type="project" value="InterPro"/>
</dbReference>